<keyword evidence="2" id="KW-1185">Reference proteome</keyword>
<evidence type="ECO:0000313" key="1">
    <source>
        <dbReference type="EMBL" id="EYB84429.1"/>
    </source>
</evidence>
<dbReference type="Proteomes" id="UP000024635">
    <property type="component" value="Unassembled WGS sequence"/>
</dbReference>
<name>A0A016S2G0_9BILA</name>
<comment type="caution">
    <text evidence="1">The sequence shown here is derived from an EMBL/GenBank/DDBJ whole genome shotgun (WGS) entry which is preliminary data.</text>
</comment>
<gene>
    <name evidence="1" type="primary">Acey_s0316.g2280</name>
    <name evidence="1" type="ORF">Y032_0316g2280</name>
</gene>
<reference evidence="2" key="1">
    <citation type="journal article" date="2015" name="Nat. Genet.">
        <title>The genome and transcriptome of the zoonotic hookworm Ancylostoma ceylanicum identify infection-specific gene families.</title>
        <authorList>
            <person name="Schwarz E.M."/>
            <person name="Hu Y."/>
            <person name="Antoshechkin I."/>
            <person name="Miller M.M."/>
            <person name="Sternberg P.W."/>
            <person name="Aroian R.V."/>
        </authorList>
    </citation>
    <scope>NUCLEOTIDE SEQUENCE</scope>
    <source>
        <strain evidence="2">HY135</strain>
    </source>
</reference>
<sequence>MGFSWQLVSFSHLLTSNVTNNYRGNRNSPLRRRFHPERCGRTACFSRTRKGHSHRRSLYMQAIAFLFGETKGFKLRCHPNFNGVYTQCTPQKPSALCRLQRQQSWRTNVESAAQNLRSSCSTKTEISPPLCVLICMLH</sequence>
<protein>
    <submittedName>
        <fullName evidence="1">Uncharacterized protein</fullName>
    </submittedName>
</protein>
<dbReference type="AlphaFoldDB" id="A0A016S2G0"/>
<proteinExistence type="predicted"/>
<organism evidence="1 2">
    <name type="scientific">Ancylostoma ceylanicum</name>
    <dbReference type="NCBI Taxonomy" id="53326"/>
    <lineage>
        <taxon>Eukaryota</taxon>
        <taxon>Metazoa</taxon>
        <taxon>Ecdysozoa</taxon>
        <taxon>Nematoda</taxon>
        <taxon>Chromadorea</taxon>
        <taxon>Rhabditida</taxon>
        <taxon>Rhabditina</taxon>
        <taxon>Rhabditomorpha</taxon>
        <taxon>Strongyloidea</taxon>
        <taxon>Ancylostomatidae</taxon>
        <taxon>Ancylostomatinae</taxon>
        <taxon>Ancylostoma</taxon>
    </lineage>
</organism>
<dbReference type="EMBL" id="JARK01001652">
    <property type="protein sequence ID" value="EYB84429.1"/>
    <property type="molecule type" value="Genomic_DNA"/>
</dbReference>
<evidence type="ECO:0000313" key="2">
    <source>
        <dbReference type="Proteomes" id="UP000024635"/>
    </source>
</evidence>
<accession>A0A016S2G0</accession>